<name>A0A803NCG2_CHEQI</name>
<evidence type="ECO:0000256" key="1">
    <source>
        <dbReference type="ARBA" id="ARBA00005440"/>
    </source>
</evidence>
<dbReference type="Gramene" id="AUR62043779-RA">
    <property type="protein sequence ID" value="AUR62043779-RA:cds"/>
    <property type="gene ID" value="AUR62043779"/>
</dbReference>
<dbReference type="PANTHER" id="PTHR33107:SF81">
    <property type="entry name" value="TRYPSIN INHIBITOR A"/>
    <property type="match status" value="1"/>
</dbReference>
<reference evidence="3" key="1">
    <citation type="journal article" date="2017" name="Nature">
        <title>The genome of Chenopodium quinoa.</title>
        <authorList>
            <person name="Jarvis D.E."/>
            <person name="Ho Y.S."/>
            <person name="Lightfoot D.J."/>
            <person name="Schmoeckel S.M."/>
            <person name="Li B."/>
            <person name="Borm T.J.A."/>
            <person name="Ohyanagi H."/>
            <person name="Mineta K."/>
            <person name="Michell C.T."/>
            <person name="Saber N."/>
            <person name="Kharbatia N.M."/>
            <person name="Rupper R.R."/>
            <person name="Sharp A.R."/>
            <person name="Dally N."/>
            <person name="Boughton B.A."/>
            <person name="Woo Y.H."/>
            <person name="Gao G."/>
            <person name="Schijlen E.G.W.M."/>
            <person name="Guo X."/>
            <person name="Momin A.A."/>
            <person name="Negrao S."/>
            <person name="Al-Babili S."/>
            <person name="Gehring C."/>
            <person name="Roessner U."/>
            <person name="Jung C."/>
            <person name="Murphy K."/>
            <person name="Arold S.T."/>
            <person name="Gojobori T."/>
            <person name="van der Linden C.G."/>
            <person name="van Loo E.N."/>
            <person name="Jellen E.N."/>
            <person name="Maughan P.J."/>
            <person name="Tester M."/>
        </authorList>
    </citation>
    <scope>NUCLEOTIDE SEQUENCE [LARGE SCALE GENOMIC DNA]</scope>
    <source>
        <strain evidence="3">cv. PI 614886</strain>
    </source>
</reference>
<keyword evidence="2" id="KW-1015">Disulfide bond</keyword>
<reference evidence="3" key="2">
    <citation type="submission" date="2021-03" db="UniProtKB">
        <authorList>
            <consortium name="EnsemblPlants"/>
        </authorList>
    </citation>
    <scope>IDENTIFICATION</scope>
</reference>
<dbReference type="PANTHER" id="PTHR33107">
    <property type="entry name" value="KUNITZ TRYPSIN INHIBITOR 2"/>
    <property type="match status" value="1"/>
</dbReference>
<proteinExistence type="inferred from homology"/>
<dbReference type="InterPro" id="IPR011065">
    <property type="entry name" value="Kunitz_inhibitor_STI-like_sf"/>
</dbReference>
<accession>A0A803NCG2</accession>
<dbReference type="SUPFAM" id="SSF50386">
    <property type="entry name" value="STI-like"/>
    <property type="match status" value="1"/>
</dbReference>
<dbReference type="GO" id="GO:0004866">
    <property type="term" value="F:endopeptidase inhibitor activity"/>
    <property type="evidence" value="ECO:0007669"/>
    <property type="project" value="InterPro"/>
</dbReference>
<comment type="similarity">
    <text evidence="1">Belongs to the protease inhibitor I3 (leguminous Kunitz-type inhibitor) family.</text>
</comment>
<evidence type="ECO:0000256" key="2">
    <source>
        <dbReference type="ARBA" id="ARBA00023157"/>
    </source>
</evidence>
<dbReference type="SMART" id="SM00452">
    <property type="entry name" value="STI"/>
    <property type="match status" value="1"/>
</dbReference>
<evidence type="ECO:0000313" key="3">
    <source>
        <dbReference type="EnsemblPlants" id="AUR62043779-RA:cds"/>
    </source>
</evidence>
<sequence length="366" mass="39616">MVSSATTANNVDSLVLDIEGNPLEVGSFYYVRTPQSTFRWGGGIVAASKPNQPECPQYVAQLGEGWYRESPIKFLPSDPSHKHVHISTDVNVVFNNSFSACSQGAWQLTPDANSGDLFLSTGGGIGNPSPQTAANWFKIEKRRGDPGFYQLEYCPSSNTIDAFATKKDIVCGAIDGSIDNLTDDHHGSSNGHPFKITSPISSKYLPFGPTEFYIVDDTTTCTKPLSWRFTRDNATGHIYVAAGTTQSLGPSPFGILSPFSDAQPDEYEIFYCDNVLCEGSGFYENGLLGLNNDHGLGPLPLTWSLAPATWHGKTKASPKKELPPNVIDLPSNPLARSCKGETLEEGASNPSTMPLGVHWNYLARSI</sequence>
<dbReference type="PROSITE" id="PS00283">
    <property type="entry name" value="SOYBEAN_KUNITZ"/>
    <property type="match status" value="1"/>
</dbReference>
<evidence type="ECO:0000313" key="4">
    <source>
        <dbReference type="Proteomes" id="UP000596660"/>
    </source>
</evidence>
<dbReference type="Gene3D" id="2.80.10.50">
    <property type="match status" value="2"/>
</dbReference>
<protein>
    <submittedName>
        <fullName evidence="3">Uncharacterized protein</fullName>
    </submittedName>
</protein>
<organism evidence="3 4">
    <name type="scientific">Chenopodium quinoa</name>
    <name type="common">Quinoa</name>
    <dbReference type="NCBI Taxonomy" id="63459"/>
    <lineage>
        <taxon>Eukaryota</taxon>
        <taxon>Viridiplantae</taxon>
        <taxon>Streptophyta</taxon>
        <taxon>Embryophyta</taxon>
        <taxon>Tracheophyta</taxon>
        <taxon>Spermatophyta</taxon>
        <taxon>Magnoliopsida</taxon>
        <taxon>eudicotyledons</taxon>
        <taxon>Gunneridae</taxon>
        <taxon>Pentapetalae</taxon>
        <taxon>Caryophyllales</taxon>
        <taxon>Chenopodiaceae</taxon>
        <taxon>Chenopodioideae</taxon>
        <taxon>Atripliceae</taxon>
        <taxon>Chenopodium</taxon>
    </lineage>
</organism>
<keyword evidence="4" id="KW-1185">Reference proteome</keyword>
<dbReference type="Proteomes" id="UP000596660">
    <property type="component" value="Unplaced"/>
</dbReference>
<dbReference type="EnsemblPlants" id="AUR62043779-RA">
    <property type="protein sequence ID" value="AUR62043779-RA:cds"/>
    <property type="gene ID" value="AUR62043779"/>
</dbReference>
<dbReference type="Pfam" id="PF00197">
    <property type="entry name" value="Kunitz_legume"/>
    <property type="match status" value="1"/>
</dbReference>
<dbReference type="AlphaFoldDB" id="A0A803NCG2"/>
<dbReference type="InterPro" id="IPR002160">
    <property type="entry name" value="Prot_inh_Kunz-lg"/>
</dbReference>